<evidence type="ECO:0000256" key="1">
    <source>
        <dbReference type="ARBA" id="ARBA00007596"/>
    </source>
</evidence>
<dbReference type="KEGG" id="ahal:FTX54_000585"/>
<dbReference type="GO" id="GO:0005840">
    <property type="term" value="C:ribosome"/>
    <property type="evidence" value="ECO:0007669"/>
    <property type="project" value="UniProtKB-KW"/>
</dbReference>
<proteinExistence type="inferred from homology"/>
<accession>A0A5C7FI55</accession>
<dbReference type="InterPro" id="IPR001705">
    <property type="entry name" value="Ribosomal_bL33"/>
</dbReference>
<dbReference type="NCBIfam" id="TIGR01023">
    <property type="entry name" value="rpmG_bact"/>
    <property type="match status" value="1"/>
</dbReference>
<dbReference type="GO" id="GO:0005737">
    <property type="term" value="C:cytoplasm"/>
    <property type="evidence" value="ECO:0007669"/>
    <property type="project" value="UniProtKB-ARBA"/>
</dbReference>
<evidence type="ECO:0000256" key="4">
    <source>
        <dbReference type="ARBA" id="ARBA00035176"/>
    </source>
</evidence>
<keyword evidence="3 5" id="KW-0687">Ribonucleoprotein</keyword>
<dbReference type="AlphaFoldDB" id="A0A5C7FI55"/>
<evidence type="ECO:0000313" key="6">
    <source>
        <dbReference type="EMBL" id="WWD80099.1"/>
    </source>
</evidence>
<dbReference type="EMBL" id="CP144914">
    <property type="protein sequence ID" value="WWD80099.1"/>
    <property type="molecule type" value="Genomic_DNA"/>
</dbReference>
<organism evidence="6 7">
    <name type="scientific">Alkalicoccus halolimnae</name>
    <dbReference type="NCBI Taxonomy" id="1667239"/>
    <lineage>
        <taxon>Bacteria</taxon>
        <taxon>Bacillati</taxon>
        <taxon>Bacillota</taxon>
        <taxon>Bacilli</taxon>
        <taxon>Bacillales</taxon>
        <taxon>Bacillaceae</taxon>
        <taxon>Alkalicoccus</taxon>
    </lineage>
</organism>
<evidence type="ECO:0000256" key="3">
    <source>
        <dbReference type="ARBA" id="ARBA00023274"/>
    </source>
</evidence>
<dbReference type="Pfam" id="PF00471">
    <property type="entry name" value="Ribosomal_L33"/>
    <property type="match status" value="1"/>
</dbReference>
<dbReference type="GO" id="GO:0006412">
    <property type="term" value="P:translation"/>
    <property type="evidence" value="ECO:0007669"/>
    <property type="project" value="UniProtKB-UniRule"/>
</dbReference>
<protein>
    <recommendedName>
        <fullName evidence="4 5">Large ribosomal subunit protein bL33</fullName>
    </recommendedName>
</protein>
<dbReference type="InterPro" id="IPR038584">
    <property type="entry name" value="Ribosomal_bL33_sf"/>
</dbReference>
<dbReference type="GO" id="GO:0003735">
    <property type="term" value="F:structural constituent of ribosome"/>
    <property type="evidence" value="ECO:0007669"/>
    <property type="project" value="InterPro"/>
</dbReference>
<evidence type="ECO:0000256" key="2">
    <source>
        <dbReference type="ARBA" id="ARBA00022980"/>
    </source>
</evidence>
<sequence>MKAKTALACERCQTRNYWTTKSSNSSKERLQIKKYCKICAAHTIHAETK</sequence>
<comment type="similarity">
    <text evidence="1 5">Belongs to the bacterial ribosomal protein bL33 family.</text>
</comment>
<dbReference type="SUPFAM" id="SSF57829">
    <property type="entry name" value="Zn-binding ribosomal proteins"/>
    <property type="match status" value="1"/>
</dbReference>
<evidence type="ECO:0000313" key="7">
    <source>
        <dbReference type="Proteomes" id="UP000321816"/>
    </source>
</evidence>
<dbReference type="RefSeq" id="WP_147804613.1">
    <property type="nucleotide sequence ID" value="NZ_CP144914.1"/>
</dbReference>
<keyword evidence="2 5" id="KW-0689">Ribosomal protein</keyword>
<evidence type="ECO:0000256" key="5">
    <source>
        <dbReference type="HAMAP-Rule" id="MF_00294"/>
    </source>
</evidence>
<dbReference type="Proteomes" id="UP000321816">
    <property type="component" value="Chromosome"/>
</dbReference>
<dbReference type="Gene3D" id="2.20.28.120">
    <property type="entry name" value="Ribosomal protein L33"/>
    <property type="match status" value="1"/>
</dbReference>
<dbReference type="NCBIfam" id="NF001764">
    <property type="entry name" value="PRK00504.1"/>
    <property type="match status" value="1"/>
</dbReference>
<keyword evidence="7" id="KW-1185">Reference proteome</keyword>
<dbReference type="GO" id="GO:1990904">
    <property type="term" value="C:ribonucleoprotein complex"/>
    <property type="evidence" value="ECO:0007669"/>
    <property type="project" value="UniProtKB-KW"/>
</dbReference>
<dbReference type="InterPro" id="IPR011332">
    <property type="entry name" value="Ribosomal_zn-bd"/>
</dbReference>
<dbReference type="OrthoDB" id="9801333at2"/>
<name>A0A5C7FI55_9BACI</name>
<dbReference type="HAMAP" id="MF_00294">
    <property type="entry name" value="Ribosomal_bL33"/>
    <property type="match status" value="1"/>
</dbReference>
<reference evidence="6 7" key="1">
    <citation type="submission" date="2024-01" db="EMBL/GenBank/DDBJ databases">
        <title>Complete Genome Sequence of Alkalicoccus halolimnae BZ-SZ-XJ29T, a Moderately Halophilic Bacterium Isolated from a Salt Lake.</title>
        <authorList>
            <person name="Zhao B."/>
        </authorList>
    </citation>
    <scope>NUCLEOTIDE SEQUENCE [LARGE SCALE GENOMIC DNA]</scope>
    <source>
        <strain evidence="6 7">BZ-SZ-XJ29</strain>
    </source>
</reference>
<gene>
    <name evidence="5 6" type="primary">rpmG</name>
    <name evidence="6" type="ORF">FTX54_000585</name>
</gene>